<gene>
    <name evidence="3" type="ORF">SPAR_41904</name>
</gene>
<comment type="caution">
    <text evidence="3">The sequence shown here is derived from an EMBL/GenBank/DDBJ whole genome shotgun (WGS) entry which is preliminary data.</text>
</comment>
<dbReference type="AlphaFoldDB" id="A0A1R1S4Z4"/>
<dbReference type="InterPro" id="IPR036890">
    <property type="entry name" value="HATPase_C_sf"/>
</dbReference>
<dbReference type="InterPro" id="IPR003594">
    <property type="entry name" value="HATPase_dom"/>
</dbReference>
<dbReference type="PANTHER" id="PTHR35526">
    <property type="entry name" value="ANTI-SIGMA-F FACTOR RSBW-RELATED"/>
    <property type="match status" value="1"/>
</dbReference>
<evidence type="ECO:0000313" key="4">
    <source>
        <dbReference type="Proteomes" id="UP000186168"/>
    </source>
</evidence>
<keyword evidence="4" id="KW-1185">Reference proteome</keyword>
<keyword evidence="1" id="KW-0723">Serine/threonine-protein kinase</keyword>
<dbReference type="Pfam" id="PF13581">
    <property type="entry name" value="HATPase_c_2"/>
    <property type="match status" value="1"/>
</dbReference>
<dbReference type="EMBL" id="ASQP01000543">
    <property type="protein sequence ID" value="OMI33334.1"/>
    <property type="molecule type" value="Genomic_DNA"/>
</dbReference>
<accession>A0A1R1S4Z4</accession>
<organism evidence="3 4">
    <name type="scientific">Streptomyces sparsogenes DSM 40356</name>
    <dbReference type="NCBI Taxonomy" id="1331668"/>
    <lineage>
        <taxon>Bacteria</taxon>
        <taxon>Bacillati</taxon>
        <taxon>Actinomycetota</taxon>
        <taxon>Actinomycetes</taxon>
        <taxon>Kitasatosporales</taxon>
        <taxon>Streptomycetaceae</taxon>
        <taxon>Streptomyces</taxon>
    </lineage>
</organism>
<name>A0A1R1S4Z4_9ACTN</name>
<evidence type="ECO:0000256" key="1">
    <source>
        <dbReference type="ARBA" id="ARBA00022527"/>
    </source>
</evidence>
<dbReference type="Gene3D" id="3.30.565.10">
    <property type="entry name" value="Histidine kinase-like ATPase, C-terminal domain"/>
    <property type="match status" value="1"/>
</dbReference>
<proteinExistence type="predicted"/>
<feature type="domain" description="Histidine kinase/HSP90-like ATPase" evidence="2">
    <location>
        <begin position="4"/>
        <end position="51"/>
    </location>
</feature>
<protein>
    <submittedName>
        <fullName evidence="3">Regulatory protein phosphatase</fullName>
    </submittedName>
</protein>
<dbReference type="InterPro" id="IPR050267">
    <property type="entry name" value="Anti-sigma-factor_SerPK"/>
</dbReference>
<dbReference type="RefSeq" id="WP_065960832.1">
    <property type="nucleotide sequence ID" value="NZ_ASQP01000543.1"/>
</dbReference>
<keyword evidence="1" id="KW-0418">Kinase</keyword>
<dbReference type="GO" id="GO:0004674">
    <property type="term" value="F:protein serine/threonine kinase activity"/>
    <property type="evidence" value="ECO:0007669"/>
    <property type="project" value="UniProtKB-KW"/>
</dbReference>
<evidence type="ECO:0000313" key="3">
    <source>
        <dbReference type="EMBL" id="OMI33334.1"/>
    </source>
</evidence>
<dbReference type="STRING" id="67365.GCA_001704635_05509"/>
<dbReference type="GeneID" id="96743099"/>
<dbReference type="Proteomes" id="UP000186168">
    <property type="component" value="Unassembled WGS sequence"/>
</dbReference>
<keyword evidence="1" id="KW-0808">Transferase</keyword>
<dbReference type="PANTHER" id="PTHR35526:SF3">
    <property type="entry name" value="ANTI-SIGMA-F FACTOR RSBW"/>
    <property type="match status" value="1"/>
</dbReference>
<evidence type="ECO:0000259" key="2">
    <source>
        <dbReference type="Pfam" id="PF13581"/>
    </source>
</evidence>
<reference evidence="3 4" key="1">
    <citation type="submission" date="2013-05" db="EMBL/GenBank/DDBJ databases">
        <title>Genome sequence of Streptomyces sparsogenes DSM 40356.</title>
        <authorList>
            <person name="Coyne S."/>
            <person name="Seebeck F.P."/>
        </authorList>
    </citation>
    <scope>NUCLEOTIDE SEQUENCE [LARGE SCALE GENOMIC DNA]</scope>
    <source>
        <strain evidence="3 4">DSM 40356</strain>
    </source>
</reference>
<sequence>MPLPHAPKAAGTARRHVRDVLDTWCVDDELAECVEVVASELVTNAVRHAGLARLAIVAALSKDWGHHARPLRGKVVWAEFSVP</sequence>